<protein>
    <submittedName>
        <fullName evidence="4">LCP family protein required for cell wall assembly</fullName>
    </submittedName>
</protein>
<evidence type="ECO:0000313" key="5">
    <source>
        <dbReference type="Proteomes" id="UP000562045"/>
    </source>
</evidence>
<dbReference type="Proteomes" id="UP000562045">
    <property type="component" value="Unassembled WGS sequence"/>
</dbReference>
<sequence>MIVASLVSLGLVTGVGVALVYAHWNGNLTVKKVDDLVTDRPDRSGGEEVNILVMGDDTRAGKGNKIDGAGGGGSDTTILFHLSADREFAYGISIPRDTLVDRPECKKEDGSVTPAKADAIWNEAYAVAGPSCTIQQFESLTDILVDNYVVVDFNGFKDMVDALDGVEVCIPEDIVDEDAGITLKAGTREIEGDEALSYVRVRKGVAGGDGTDPQRIKRQQAFMASMINEALRADMLARPDQLIGFINATTKSLTTDFENIGQMADLARSFQGIGLDNISFVTTPWVYSTAQEGRVELTDDVAKLWRLVRQDKELTRDFRDDSINAADDPDGSPSASGSASGTPEGSASASAGDPSTDATEEPVEEEPASPGLC</sequence>
<dbReference type="InterPro" id="IPR004474">
    <property type="entry name" value="LytR_CpsA_psr"/>
</dbReference>
<dbReference type="InterPro" id="IPR050922">
    <property type="entry name" value="LytR/CpsA/Psr_CW_biosynth"/>
</dbReference>
<name>A0A7Y9ZMR5_9ACTN</name>
<feature type="compositionally biased region" description="Low complexity" evidence="2">
    <location>
        <begin position="331"/>
        <end position="352"/>
    </location>
</feature>
<comment type="caution">
    <text evidence="4">The sequence shown here is derived from an EMBL/GenBank/DDBJ whole genome shotgun (WGS) entry which is preliminary data.</text>
</comment>
<gene>
    <name evidence="4" type="ORF">BJ993_003875</name>
</gene>
<proteinExistence type="inferred from homology"/>
<feature type="compositionally biased region" description="Acidic residues" evidence="2">
    <location>
        <begin position="358"/>
        <end position="367"/>
    </location>
</feature>
<dbReference type="Pfam" id="PF03816">
    <property type="entry name" value="LytR_cpsA_psr"/>
    <property type="match status" value="1"/>
</dbReference>
<dbReference type="PANTHER" id="PTHR33392">
    <property type="entry name" value="POLYISOPRENYL-TEICHOIC ACID--PEPTIDOGLYCAN TEICHOIC ACID TRANSFERASE TAGU"/>
    <property type="match status" value="1"/>
</dbReference>
<dbReference type="PANTHER" id="PTHR33392:SF6">
    <property type="entry name" value="POLYISOPRENYL-TEICHOIC ACID--PEPTIDOGLYCAN TEICHOIC ACID TRANSFERASE TAGU"/>
    <property type="match status" value="1"/>
</dbReference>
<accession>A0A7Y9ZMR5</accession>
<dbReference type="EMBL" id="JACBZM010000001">
    <property type="protein sequence ID" value="NYI46795.1"/>
    <property type="molecule type" value="Genomic_DNA"/>
</dbReference>
<evidence type="ECO:0000259" key="3">
    <source>
        <dbReference type="Pfam" id="PF03816"/>
    </source>
</evidence>
<feature type="region of interest" description="Disordered" evidence="2">
    <location>
        <begin position="319"/>
        <end position="373"/>
    </location>
</feature>
<reference evidence="4 5" key="1">
    <citation type="submission" date="2020-07" db="EMBL/GenBank/DDBJ databases">
        <title>Sequencing the genomes of 1000 actinobacteria strains.</title>
        <authorList>
            <person name="Klenk H.-P."/>
        </authorList>
    </citation>
    <scope>NUCLEOTIDE SEQUENCE [LARGE SCALE GENOMIC DNA]</scope>
    <source>
        <strain evidence="4 5">DSM 15131</strain>
    </source>
</reference>
<organism evidence="4 5">
    <name type="scientific">Nocardioides aromaticivorans</name>
    <dbReference type="NCBI Taxonomy" id="200618"/>
    <lineage>
        <taxon>Bacteria</taxon>
        <taxon>Bacillati</taxon>
        <taxon>Actinomycetota</taxon>
        <taxon>Actinomycetes</taxon>
        <taxon>Propionibacteriales</taxon>
        <taxon>Nocardioidaceae</taxon>
        <taxon>Nocardioides</taxon>
    </lineage>
</organism>
<feature type="domain" description="Cell envelope-related transcriptional attenuator" evidence="3">
    <location>
        <begin position="74"/>
        <end position="230"/>
    </location>
</feature>
<dbReference type="AlphaFoldDB" id="A0A7Y9ZMR5"/>
<comment type="similarity">
    <text evidence="1">Belongs to the LytR/CpsA/Psr (LCP) family.</text>
</comment>
<evidence type="ECO:0000256" key="2">
    <source>
        <dbReference type="SAM" id="MobiDB-lite"/>
    </source>
</evidence>
<dbReference type="RefSeq" id="WP_308645635.1">
    <property type="nucleotide sequence ID" value="NZ_JACBZM010000001.1"/>
</dbReference>
<dbReference type="NCBIfam" id="TIGR00350">
    <property type="entry name" value="lytR_cpsA_psr"/>
    <property type="match status" value="1"/>
</dbReference>
<evidence type="ECO:0000313" key="4">
    <source>
        <dbReference type="EMBL" id="NYI46795.1"/>
    </source>
</evidence>
<dbReference type="Gene3D" id="3.40.630.190">
    <property type="entry name" value="LCP protein"/>
    <property type="match status" value="1"/>
</dbReference>
<evidence type="ECO:0000256" key="1">
    <source>
        <dbReference type="ARBA" id="ARBA00006068"/>
    </source>
</evidence>